<dbReference type="InterPro" id="IPR002734">
    <property type="entry name" value="RibDG_C"/>
</dbReference>
<protein>
    <recommendedName>
        <fullName evidence="1">Bacterial bifunctional deaminase-reductase C-terminal domain-containing protein</fullName>
    </recommendedName>
</protein>
<dbReference type="SUPFAM" id="SSF53597">
    <property type="entry name" value="Dihydrofolate reductase-like"/>
    <property type="match status" value="1"/>
</dbReference>
<dbReference type="Gene3D" id="3.40.430.10">
    <property type="entry name" value="Dihydrofolate Reductase, subunit A"/>
    <property type="match status" value="1"/>
</dbReference>
<evidence type="ECO:0000259" key="1">
    <source>
        <dbReference type="Pfam" id="PF01872"/>
    </source>
</evidence>
<sequence length="183" mass="19605">MGELTYLINCSLDGFSADAEGNFDFSDDLEETTEAYTADVAAARTFLYGRAMYETMAVWETDPALAELSPASARFAAAWAPAEKVVFSTTLDEPLTRRTRIEPAFTRAAAERAKAAGDATIGGPGLAAEALRLGVVDVVSLLIYPVVVGGGTPALPRGLRLQLRLLEERRFANGAVRVRYAVT</sequence>
<dbReference type="PATRIC" id="fig|1461584.3.peg.643"/>
<gene>
    <name evidence="2" type="ORF">BN1051_00652</name>
</gene>
<dbReference type="AlphaFoldDB" id="A0A078MM25"/>
<feature type="domain" description="Bacterial bifunctional deaminase-reductase C-terminal" evidence="1">
    <location>
        <begin position="121"/>
        <end position="175"/>
    </location>
</feature>
<name>A0A078MM25_9MICC</name>
<evidence type="ECO:0000313" key="2">
    <source>
        <dbReference type="EMBL" id="CEA07340.1"/>
    </source>
</evidence>
<organism evidence="2">
    <name type="scientific">Arthrobacter saudimassiliensis</name>
    <dbReference type="NCBI Taxonomy" id="1461584"/>
    <lineage>
        <taxon>Bacteria</taxon>
        <taxon>Bacillati</taxon>
        <taxon>Actinomycetota</taxon>
        <taxon>Actinomycetes</taxon>
        <taxon>Micrococcales</taxon>
        <taxon>Micrococcaceae</taxon>
        <taxon>Arthrobacter</taxon>
    </lineage>
</organism>
<dbReference type="InterPro" id="IPR024072">
    <property type="entry name" value="DHFR-like_dom_sf"/>
</dbReference>
<accession>A0A078MM25</accession>
<dbReference type="GO" id="GO:0008703">
    <property type="term" value="F:5-amino-6-(5-phosphoribosylamino)uracil reductase activity"/>
    <property type="evidence" value="ECO:0007669"/>
    <property type="project" value="InterPro"/>
</dbReference>
<dbReference type="Pfam" id="PF01872">
    <property type="entry name" value="RibD_C"/>
    <property type="match status" value="1"/>
</dbReference>
<dbReference type="GO" id="GO:0009231">
    <property type="term" value="P:riboflavin biosynthetic process"/>
    <property type="evidence" value="ECO:0007669"/>
    <property type="project" value="InterPro"/>
</dbReference>
<proteinExistence type="predicted"/>
<dbReference type="EMBL" id="LN483070">
    <property type="protein sequence ID" value="CEA07340.1"/>
    <property type="molecule type" value="Genomic_DNA"/>
</dbReference>
<reference evidence="2" key="1">
    <citation type="submission" date="2014-07" db="EMBL/GenBank/DDBJ databases">
        <authorList>
            <person name="Urmite Genomes Urmite Genomes"/>
        </authorList>
    </citation>
    <scope>NUCLEOTIDE SEQUENCE</scope>
    <source>
        <strain evidence="2">11W110_air</strain>
    </source>
</reference>